<accession>A0A4R7K9W1</accession>
<feature type="transmembrane region" description="Helical" evidence="1">
    <location>
        <begin position="54"/>
        <end position="73"/>
    </location>
</feature>
<gene>
    <name evidence="2" type="ORF">EDD71_12348</name>
</gene>
<keyword evidence="1" id="KW-0472">Membrane</keyword>
<dbReference type="RefSeq" id="WP_133628940.1">
    <property type="nucleotide sequence ID" value="NZ_SOAZ01000023.1"/>
</dbReference>
<comment type="caution">
    <text evidence="2">The sequence shown here is derived from an EMBL/GenBank/DDBJ whole genome shotgun (WGS) entry which is preliminary data.</text>
</comment>
<feature type="transmembrane region" description="Helical" evidence="1">
    <location>
        <begin position="25"/>
        <end position="42"/>
    </location>
</feature>
<keyword evidence="1" id="KW-1133">Transmembrane helix</keyword>
<name>A0A4R7K9W1_9CLOT</name>
<evidence type="ECO:0000256" key="1">
    <source>
        <dbReference type="SAM" id="Phobius"/>
    </source>
</evidence>
<protein>
    <submittedName>
        <fullName evidence="2">Uncharacterized protein</fullName>
    </submittedName>
</protein>
<evidence type="ECO:0000313" key="2">
    <source>
        <dbReference type="EMBL" id="TDT50952.1"/>
    </source>
</evidence>
<sequence>MIILLFSILWGGLLTLILCAPYGYYPLFLVVLGISILMYFIARKHFKFSNRYFNAGAAALFFLSYTLCTYTIFKPASFQFKGISNLDPGKKAVIFYSEGEMEKYTPYYANYFLENIPTLLKPLYTMQLKKEYRQIGVNTKNLDLLKIASDVKNSLLNYKPYYFYIALSGYVPGLKDSIYSALADGCSEIIIINYSADYNVEEKPSVKSVIEKAREAGVKISFTKPVHSSKSFAEIFSSTIGNMPMKFDGILIIDNENDTSSLIKSNLLKYGYEDSDIIITTNIKNAMDYFKNRNLRSVFYINLKDSSSGLIFQTITSKEFEKYSGGMKVMGKDSWGYDKRLIKPAIDVLLEIDKK</sequence>
<dbReference type="EMBL" id="SOAZ01000023">
    <property type="protein sequence ID" value="TDT50952.1"/>
    <property type="molecule type" value="Genomic_DNA"/>
</dbReference>
<organism evidence="2 3">
    <name type="scientific">Fonticella tunisiensis</name>
    <dbReference type="NCBI Taxonomy" id="1096341"/>
    <lineage>
        <taxon>Bacteria</taxon>
        <taxon>Bacillati</taxon>
        <taxon>Bacillota</taxon>
        <taxon>Clostridia</taxon>
        <taxon>Eubacteriales</taxon>
        <taxon>Clostridiaceae</taxon>
        <taxon>Fonticella</taxon>
    </lineage>
</organism>
<evidence type="ECO:0000313" key="3">
    <source>
        <dbReference type="Proteomes" id="UP000295325"/>
    </source>
</evidence>
<keyword evidence="1" id="KW-0812">Transmembrane</keyword>
<dbReference type="OrthoDB" id="1949754at2"/>
<keyword evidence="3" id="KW-1185">Reference proteome</keyword>
<proteinExistence type="predicted"/>
<dbReference type="AlphaFoldDB" id="A0A4R7K9W1"/>
<reference evidence="2 3" key="1">
    <citation type="submission" date="2019-03" db="EMBL/GenBank/DDBJ databases">
        <title>Genomic Encyclopedia of Type Strains, Phase IV (KMG-IV): sequencing the most valuable type-strain genomes for metagenomic binning, comparative biology and taxonomic classification.</title>
        <authorList>
            <person name="Goeker M."/>
        </authorList>
    </citation>
    <scope>NUCLEOTIDE SEQUENCE [LARGE SCALE GENOMIC DNA]</scope>
    <source>
        <strain evidence="2 3">DSM 24455</strain>
    </source>
</reference>
<dbReference type="Proteomes" id="UP000295325">
    <property type="component" value="Unassembled WGS sequence"/>
</dbReference>